<name>A0ABP0V049_9BRYO</name>
<evidence type="ECO:0000313" key="3">
    <source>
        <dbReference type="Proteomes" id="UP001497512"/>
    </source>
</evidence>
<accession>A0ABP0V049</accession>
<feature type="domain" description="PRISE-like Rossmann-fold" evidence="1">
    <location>
        <begin position="73"/>
        <end position="285"/>
    </location>
</feature>
<dbReference type="InterPro" id="IPR055222">
    <property type="entry name" value="PRISE-like_Rossmann-fold"/>
</dbReference>
<dbReference type="InterPro" id="IPR036291">
    <property type="entry name" value="NAD(P)-bd_dom_sf"/>
</dbReference>
<evidence type="ECO:0000259" key="1">
    <source>
        <dbReference type="Pfam" id="PF22917"/>
    </source>
</evidence>
<sequence length="387" mass="44526">MTEMGTHEKVALIAGVTGIVGNSLAAKLLQEPKAPESSLWKVYGVARRSAKPDWLPESLHYIGCNLLDREETLSKLSRLQDVTHLFYVTWVNRLTEEENIKTNTQLYRNILDALLPNAKNFRHIVLQTGTKHYLGPFELAGQIPVPDPPFREDYPRRPCANFYHDLEDMTFETVKGTSITYSIHRPTGIFGFAEGNLMNMVSTLAVYAAICQYENKPLIFPGSKMCWDFMQDASDADLVAEQEIWASLDPKAKNQDFNITNGDVFKWKRLWQLLAKEYNVRAEYKNYESDHHQESELPKKTIPCKSLQEMMKGKEAVWDKIVKEKGLRPTKLADVAQWWFVDSWLGQDIENVSNMNKSRELGFLGWRDSEKSFLCVLEKSRKNRVVP</sequence>
<dbReference type="Gene3D" id="3.40.50.720">
    <property type="entry name" value="NAD(P)-binding Rossmann-like Domain"/>
    <property type="match status" value="1"/>
</dbReference>
<organism evidence="2 3">
    <name type="scientific">Sphagnum troendelagicum</name>
    <dbReference type="NCBI Taxonomy" id="128251"/>
    <lineage>
        <taxon>Eukaryota</taxon>
        <taxon>Viridiplantae</taxon>
        <taxon>Streptophyta</taxon>
        <taxon>Embryophyta</taxon>
        <taxon>Bryophyta</taxon>
        <taxon>Sphagnophytina</taxon>
        <taxon>Sphagnopsida</taxon>
        <taxon>Sphagnales</taxon>
        <taxon>Sphagnaceae</taxon>
        <taxon>Sphagnum</taxon>
    </lineage>
</organism>
<dbReference type="SUPFAM" id="SSF51735">
    <property type="entry name" value="NAD(P)-binding Rossmann-fold domains"/>
    <property type="match status" value="1"/>
</dbReference>
<dbReference type="CDD" id="cd08948">
    <property type="entry name" value="5beta-POR_like_SDR_a"/>
    <property type="match status" value="1"/>
</dbReference>
<keyword evidence="3" id="KW-1185">Reference proteome</keyword>
<protein>
    <recommendedName>
        <fullName evidence="1">PRISE-like Rossmann-fold domain-containing protein</fullName>
    </recommendedName>
</protein>
<dbReference type="PANTHER" id="PTHR32487">
    <property type="entry name" value="3-OXO-DELTA(4,5)-STEROID 5-BETA-REDUCTASE"/>
    <property type="match status" value="1"/>
</dbReference>
<proteinExistence type="predicted"/>
<gene>
    <name evidence="2" type="ORF">CSSPTR1EN2_LOCUS22177</name>
</gene>
<dbReference type="EMBL" id="OZ019900">
    <property type="protein sequence ID" value="CAK9234358.1"/>
    <property type="molecule type" value="Genomic_DNA"/>
</dbReference>
<dbReference type="Pfam" id="PF22917">
    <property type="entry name" value="PRISE"/>
    <property type="match status" value="1"/>
</dbReference>
<dbReference type="PANTHER" id="PTHR32487:SF0">
    <property type="entry name" value="3-OXO-DELTA(4,5)-STEROID 5-BETA-REDUCTASE"/>
    <property type="match status" value="1"/>
</dbReference>
<reference evidence="2" key="1">
    <citation type="submission" date="2024-02" db="EMBL/GenBank/DDBJ databases">
        <authorList>
            <consortium name="ELIXIR-Norway"/>
            <consortium name="Elixir Norway"/>
        </authorList>
    </citation>
    <scope>NUCLEOTIDE SEQUENCE</scope>
</reference>
<dbReference type="Proteomes" id="UP001497512">
    <property type="component" value="Chromosome 8"/>
</dbReference>
<evidence type="ECO:0000313" key="2">
    <source>
        <dbReference type="EMBL" id="CAK9234358.1"/>
    </source>
</evidence>